<dbReference type="RefSeq" id="WP_345369256.1">
    <property type="nucleotide sequence ID" value="NZ_BAABJX010000015.1"/>
</dbReference>
<comment type="caution">
    <text evidence="1">The sequence shown here is derived from an EMBL/GenBank/DDBJ whole genome shotgun (WGS) entry which is preliminary data.</text>
</comment>
<dbReference type="EMBL" id="BAABJX010000015">
    <property type="protein sequence ID" value="GAA4825279.1"/>
    <property type="molecule type" value="Genomic_DNA"/>
</dbReference>
<sequence length="214" mass="24993">MEIVIRHLLILTTIFLLNCSNRNNQDKLTDQDLNRLFKNHHIPSDYVKLRNFEYSLASQSDYYSDGFELLFDENDTMLKSYSTDKSFLDSFIIFAQADGTGSLYAYWLSSKELTQNTPIVIFGSEGGVYVVAENFNDLLKILTLDSEPMVDHDEVSYYKDTADYNPSKNRPEYLNWLKKEFKIDPIENTDEIVLIAQEKYQKALKTWVNKFTEI</sequence>
<gene>
    <name evidence="1" type="ORF">GCM10023331_07130</name>
</gene>
<protein>
    <recommendedName>
        <fullName evidence="3">DUF4375 domain-containing protein</fullName>
    </recommendedName>
</protein>
<evidence type="ECO:0008006" key="3">
    <source>
        <dbReference type="Google" id="ProtNLM"/>
    </source>
</evidence>
<keyword evidence="2" id="KW-1185">Reference proteome</keyword>
<evidence type="ECO:0000313" key="2">
    <source>
        <dbReference type="Proteomes" id="UP001500298"/>
    </source>
</evidence>
<proteinExistence type="predicted"/>
<reference evidence="2" key="1">
    <citation type="journal article" date="2019" name="Int. J. Syst. Evol. Microbiol.">
        <title>The Global Catalogue of Microorganisms (GCM) 10K type strain sequencing project: providing services to taxonomists for standard genome sequencing and annotation.</title>
        <authorList>
            <consortium name="The Broad Institute Genomics Platform"/>
            <consortium name="The Broad Institute Genome Sequencing Center for Infectious Disease"/>
            <person name="Wu L."/>
            <person name="Ma J."/>
        </authorList>
    </citation>
    <scope>NUCLEOTIDE SEQUENCE [LARGE SCALE GENOMIC DNA]</scope>
    <source>
        <strain evidence="2">JCM 18326</strain>
    </source>
</reference>
<accession>A0ABP9D3E6</accession>
<name>A0ABP9D3E6_9BACT</name>
<evidence type="ECO:0000313" key="1">
    <source>
        <dbReference type="EMBL" id="GAA4825279.1"/>
    </source>
</evidence>
<dbReference type="Proteomes" id="UP001500298">
    <property type="component" value="Unassembled WGS sequence"/>
</dbReference>
<organism evidence="1 2">
    <name type="scientific">Algivirga pacifica</name>
    <dbReference type="NCBI Taxonomy" id="1162670"/>
    <lineage>
        <taxon>Bacteria</taxon>
        <taxon>Pseudomonadati</taxon>
        <taxon>Bacteroidota</taxon>
        <taxon>Cytophagia</taxon>
        <taxon>Cytophagales</taxon>
        <taxon>Flammeovirgaceae</taxon>
        <taxon>Algivirga</taxon>
    </lineage>
</organism>